<dbReference type="PANTHER" id="PTHR34441">
    <property type="entry name" value="MOTILE SPERM DOMAIN-CONTAINING PROTEIN 1"/>
    <property type="match status" value="1"/>
</dbReference>
<organism evidence="7 8">
    <name type="scientific">Bursaphelenchus okinawaensis</name>
    <dbReference type="NCBI Taxonomy" id="465554"/>
    <lineage>
        <taxon>Eukaryota</taxon>
        <taxon>Metazoa</taxon>
        <taxon>Ecdysozoa</taxon>
        <taxon>Nematoda</taxon>
        <taxon>Chromadorea</taxon>
        <taxon>Rhabditida</taxon>
        <taxon>Tylenchina</taxon>
        <taxon>Tylenchomorpha</taxon>
        <taxon>Aphelenchoidea</taxon>
        <taxon>Aphelenchoididae</taxon>
        <taxon>Bursaphelenchus</taxon>
    </lineage>
</organism>
<dbReference type="InterPro" id="IPR000535">
    <property type="entry name" value="MSP_dom"/>
</dbReference>
<reference evidence="7" key="1">
    <citation type="submission" date="2020-09" db="EMBL/GenBank/DDBJ databases">
        <authorList>
            <person name="Kikuchi T."/>
        </authorList>
    </citation>
    <scope>NUCLEOTIDE SEQUENCE</scope>
    <source>
        <strain evidence="7">SH1</strain>
    </source>
</reference>
<feature type="transmembrane region" description="Helical" evidence="5">
    <location>
        <begin position="186"/>
        <end position="203"/>
    </location>
</feature>
<evidence type="ECO:0000259" key="6">
    <source>
        <dbReference type="Pfam" id="PF00635"/>
    </source>
</evidence>
<dbReference type="InterPro" id="IPR008962">
    <property type="entry name" value="PapD-like_sf"/>
</dbReference>
<keyword evidence="3 5" id="KW-1133">Transmembrane helix</keyword>
<feature type="transmembrane region" description="Helical" evidence="5">
    <location>
        <begin position="146"/>
        <end position="166"/>
    </location>
</feature>
<dbReference type="Proteomes" id="UP000783686">
    <property type="component" value="Unassembled WGS sequence"/>
</dbReference>
<dbReference type="Proteomes" id="UP000614601">
    <property type="component" value="Unassembled WGS sequence"/>
</dbReference>
<comment type="subcellular location">
    <subcellularLocation>
        <location evidence="1">Membrane</location>
        <topology evidence="1">Multi-pass membrane protein</topology>
    </subcellularLocation>
</comment>
<dbReference type="GO" id="GO:0016020">
    <property type="term" value="C:membrane"/>
    <property type="evidence" value="ECO:0007669"/>
    <property type="project" value="UniProtKB-SubCell"/>
</dbReference>
<keyword evidence="8" id="KW-1185">Reference proteome</keyword>
<name>A0A811LQ40_9BILA</name>
<dbReference type="EMBL" id="CAJFCW020000006">
    <property type="protein sequence ID" value="CAG9125417.1"/>
    <property type="molecule type" value="Genomic_DNA"/>
</dbReference>
<keyword evidence="4 5" id="KW-0472">Membrane</keyword>
<dbReference type="AlphaFoldDB" id="A0A811LQ40"/>
<dbReference type="Pfam" id="PF00635">
    <property type="entry name" value="Motile_Sperm"/>
    <property type="match status" value="1"/>
</dbReference>
<comment type="caution">
    <text evidence="7">The sequence shown here is derived from an EMBL/GenBank/DDBJ whole genome shotgun (WGS) entry which is preliminary data.</text>
</comment>
<dbReference type="InterPro" id="IPR039283">
    <property type="entry name" value="MOSPD1/3"/>
</dbReference>
<dbReference type="PANTHER" id="PTHR34441:SF1">
    <property type="entry name" value="MOTILE SPERM DOMAIN-CONTAINING 1"/>
    <property type="match status" value="1"/>
</dbReference>
<evidence type="ECO:0000256" key="2">
    <source>
        <dbReference type="ARBA" id="ARBA00022692"/>
    </source>
</evidence>
<feature type="domain" description="MSP" evidence="6">
    <location>
        <begin position="9"/>
        <end position="90"/>
    </location>
</feature>
<sequence>MSSDKGLPVFVQPPELHIVISRPESYRQLLTVLNPFDFVLHYKVLSNAPHKFKVTESSGFVKPKCFVDVMIRHLAPVETREQDLLRVEIYRDGDHHSCGKKDVAVIVSPTETSHRSAQEFRNFPDQQRGSRQRGNRFRDDRDHQNFYWFVIVACAFSIATVMLPSYNSENSSNSIVPSYFHPTQNLQLVAAYVLGLATMHLLARQNA</sequence>
<accession>A0A811LQ40</accession>
<dbReference type="OrthoDB" id="10022288at2759"/>
<dbReference type="Gene3D" id="2.60.40.10">
    <property type="entry name" value="Immunoglobulins"/>
    <property type="match status" value="1"/>
</dbReference>
<evidence type="ECO:0000256" key="1">
    <source>
        <dbReference type="ARBA" id="ARBA00004141"/>
    </source>
</evidence>
<proteinExistence type="predicted"/>
<dbReference type="SUPFAM" id="SSF49354">
    <property type="entry name" value="PapD-like"/>
    <property type="match status" value="1"/>
</dbReference>
<evidence type="ECO:0000256" key="3">
    <source>
        <dbReference type="ARBA" id="ARBA00022989"/>
    </source>
</evidence>
<dbReference type="InterPro" id="IPR013783">
    <property type="entry name" value="Ig-like_fold"/>
</dbReference>
<evidence type="ECO:0000313" key="7">
    <source>
        <dbReference type="EMBL" id="CAD5228983.1"/>
    </source>
</evidence>
<protein>
    <recommendedName>
        <fullName evidence="6">MSP domain-containing protein</fullName>
    </recommendedName>
</protein>
<evidence type="ECO:0000256" key="5">
    <source>
        <dbReference type="SAM" id="Phobius"/>
    </source>
</evidence>
<dbReference type="GO" id="GO:0005737">
    <property type="term" value="C:cytoplasm"/>
    <property type="evidence" value="ECO:0007669"/>
    <property type="project" value="TreeGrafter"/>
</dbReference>
<gene>
    <name evidence="7" type="ORF">BOKJ2_LOCUS13042</name>
</gene>
<evidence type="ECO:0000313" key="8">
    <source>
        <dbReference type="Proteomes" id="UP000614601"/>
    </source>
</evidence>
<keyword evidence="2 5" id="KW-0812">Transmembrane</keyword>
<evidence type="ECO:0000256" key="4">
    <source>
        <dbReference type="ARBA" id="ARBA00023136"/>
    </source>
</evidence>
<dbReference type="EMBL" id="CAJFDH010000006">
    <property type="protein sequence ID" value="CAD5228983.1"/>
    <property type="molecule type" value="Genomic_DNA"/>
</dbReference>